<keyword evidence="4 5" id="KW-0472">Membrane</keyword>
<protein>
    <submittedName>
        <fullName evidence="7">DUF4149 domain-containing protein</fullName>
    </submittedName>
</protein>
<organism evidence="7 8">
    <name type="scientific">Corticibacter populi</name>
    <dbReference type="NCBI Taxonomy" id="1550736"/>
    <lineage>
        <taxon>Bacteria</taxon>
        <taxon>Pseudomonadati</taxon>
        <taxon>Pseudomonadota</taxon>
        <taxon>Betaproteobacteria</taxon>
        <taxon>Burkholderiales</taxon>
        <taxon>Comamonadaceae</taxon>
        <taxon>Corticibacter</taxon>
    </lineage>
</organism>
<dbReference type="OrthoDB" id="5797290at2"/>
<evidence type="ECO:0000256" key="2">
    <source>
        <dbReference type="ARBA" id="ARBA00022692"/>
    </source>
</evidence>
<evidence type="ECO:0000256" key="3">
    <source>
        <dbReference type="ARBA" id="ARBA00022989"/>
    </source>
</evidence>
<feature type="transmembrane region" description="Helical" evidence="5">
    <location>
        <begin position="7"/>
        <end position="30"/>
    </location>
</feature>
<comment type="caution">
    <text evidence="7">The sequence shown here is derived from an EMBL/GenBank/DDBJ whole genome shotgun (WGS) entry which is preliminary data.</text>
</comment>
<dbReference type="Pfam" id="PF13664">
    <property type="entry name" value="DUF4149"/>
    <property type="match status" value="1"/>
</dbReference>
<evidence type="ECO:0000313" key="8">
    <source>
        <dbReference type="Proteomes" id="UP000278006"/>
    </source>
</evidence>
<feature type="transmembrane region" description="Helical" evidence="5">
    <location>
        <begin position="89"/>
        <end position="110"/>
    </location>
</feature>
<evidence type="ECO:0000256" key="5">
    <source>
        <dbReference type="SAM" id="Phobius"/>
    </source>
</evidence>
<dbReference type="GO" id="GO:0016020">
    <property type="term" value="C:membrane"/>
    <property type="evidence" value="ECO:0007669"/>
    <property type="project" value="UniProtKB-SubCell"/>
</dbReference>
<dbReference type="AlphaFoldDB" id="A0A3M6R0Q1"/>
<evidence type="ECO:0000313" key="7">
    <source>
        <dbReference type="EMBL" id="RMX08836.1"/>
    </source>
</evidence>
<proteinExistence type="predicted"/>
<keyword evidence="2 5" id="KW-0812">Transmembrane</keyword>
<feature type="transmembrane region" description="Helical" evidence="5">
    <location>
        <begin position="50"/>
        <end position="68"/>
    </location>
</feature>
<dbReference type="Proteomes" id="UP000278006">
    <property type="component" value="Unassembled WGS sequence"/>
</dbReference>
<gene>
    <name evidence="7" type="ORF">D8I35_01670</name>
</gene>
<keyword evidence="8" id="KW-1185">Reference proteome</keyword>
<feature type="domain" description="TMEM205-like" evidence="6">
    <location>
        <begin position="9"/>
        <end position="120"/>
    </location>
</feature>
<comment type="subcellular location">
    <subcellularLocation>
        <location evidence="1">Membrane</location>
    </subcellularLocation>
</comment>
<name>A0A3M6R0Q1_9BURK</name>
<reference evidence="7 8" key="1">
    <citation type="submission" date="2018-10" db="EMBL/GenBank/DDBJ databases">
        <title>Draft genome of Cortibacter populi DSM10536.</title>
        <authorList>
            <person name="Bernier A.-M."/>
            <person name="Bernard K."/>
        </authorList>
    </citation>
    <scope>NUCLEOTIDE SEQUENCE [LARGE SCALE GENOMIC DNA]</scope>
    <source>
        <strain evidence="7 8">DSM 105136</strain>
    </source>
</reference>
<accession>A0A3M6R0Q1</accession>
<dbReference type="RefSeq" id="WP_122227067.1">
    <property type="nucleotide sequence ID" value="NZ_RDQO01000001.1"/>
</dbReference>
<evidence type="ECO:0000256" key="4">
    <source>
        <dbReference type="ARBA" id="ARBA00023136"/>
    </source>
</evidence>
<feature type="transmembrane region" description="Helical" evidence="5">
    <location>
        <begin position="130"/>
        <end position="149"/>
    </location>
</feature>
<dbReference type="EMBL" id="RDQO01000001">
    <property type="protein sequence ID" value="RMX08836.1"/>
    <property type="molecule type" value="Genomic_DNA"/>
</dbReference>
<dbReference type="InterPro" id="IPR025423">
    <property type="entry name" value="TMEM205-like"/>
</dbReference>
<evidence type="ECO:0000259" key="6">
    <source>
        <dbReference type="Pfam" id="PF13664"/>
    </source>
</evidence>
<keyword evidence="3 5" id="KW-1133">Transmembrane helix</keyword>
<sequence length="156" mass="16721">MHLRLPIFAAALWWGNLCSIGFMAVPLLFASLPTPALAGQAAARLFAGQVWLAAACCFILILCLRPALNEGEDLDAGAEPNIDLARAAAARLALTGWVLAGLILALLLQFGAVPRIVARQNLPLWHSLGTALYALQWLCASVTLWKLAVRGPWSVR</sequence>
<evidence type="ECO:0000256" key="1">
    <source>
        <dbReference type="ARBA" id="ARBA00004370"/>
    </source>
</evidence>